<keyword evidence="2" id="KW-0813">Transport</keyword>
<comment type="caution">
    <text evidence="6">The sequence shown here is derived from an EMBL/GenBank/DDBJ whole genome shotgun (WGS) entry which is preliminary data.</text>
</comment>
<dbReference type="InterPro" id="IPR003439">
    <property type="entry name" value="ABC_transporter-like_ATP-bd"/>
</dbReference>
<dbReference type="PANTHER" id="PTHR43776">
    <property type="entry name" value="TRANSPORT ATP-BINDING PROTEIN"/>
    <property type="match status" value="1"/>
</dbReference>
<dbReference type="Gene3D" id="3.40.50.300">
    <property type="entry name" value="P-loop containing nucleotide triphosphate hydrolases"/>
    <property type="match status" value="2"/>
</dbReference>
<name>A0ABW4FT09_9PSEU</name>
<dbReference type="Proteomes" id="UP001597145">
    <property type="component" value="Unassembled WGS sequence"/>
</dbReference>
<gene>
    <name evidence="6" type="ORF">ACFSCY_30215</name>
</gene>
<accession>A0ABW4FT09</accession>
<protein>
    <submittedName>
        <fullName evidence="6">Dipeptide ABC transporter ATP-binding protein</fullName>
    </submittedName>
</protein>
<dbReference type="Pfam" id="PF00005">
    <property type="entry name" value="ABC_tran"/>
    <property type="match status" value="2"/>
</dbReference>
<dbReference type="NCBIfam" id="NF007739">
    <property type="entry name" value="PRK10419.1"/>
    <property type="match status" value="2"/>
</dbReference>
<keyword evidence="4 6" id="KW-0067">ATP-binding</keyword>
<evidence type="ECO:0000313" key="7">
    <source>
        <dbReference type="Proteomes" id="UP001597145"/>
    </source>
</evidence>
<evidence type="ECO:0000256" key="4">
    <source>
        <dbReference type="ARBA" id="ARBA00022840"/>
    </source>
</evidence>
<comment type="similarity">
    <text evidence="1">Belongs to the ABC transporter superfamily.</text>
</comment>
<keyword evidence="3" id="KW-0547">Nucleotide-binding</keyword>
<dbReference type="InterPro" id="IPR013563">
    <property type="entry name" value="Oligopep_ABC_C"/>
</dbReference>
<evidence type="ECO:0000256" key="2">
    <source>
        <dbReference type="ARBA" id="ARBA00022448"/>
    </source>
</evidence>
<evidence type="ECO:0000313" key="6">
    <source>
        <dbReference type="EMBL" id="MFD1533703.1"/>
    </source>
</evidence>
<reference evidence="7" key="1">
    <citation type="journal article" date="2019" name="Int. J. Syst. Evol. Microbiol.">
        <title>The Global Catalogue of Microorganisms (GCM) 10K type strain sequencing project: providing services to taxonomists for standard genome sequencing and annotation.</title>
        <authorList>
            <consortium name="The Broad Institute Genomics Platform"/>
            <consortium name="The Broad Institute Genome Sequencing Center for Infectious Disease"/>
            <person name="Wu L."/>
            <person name="Ma J."/>
        </authorList>
    </citation>
    <scope>NUCLEOTIDE SEQUENCE [LARGE SCALE GENOMIC DNA]</scope>
    <source>
        <strain evidence="7">JCM 12165</strain>
    </source>
</reference>
<dbReference type="EMBL" id="JBHUCP010000026">
    <property type="protein sequence ID" value="MFD1533703.1"/>
    <property type="molecule type" value="Genomic_DNA"/>
</dbReference>
<dbReference type="InterPro" id="IPR027417">
    <property type="entry name" value="P-loop_NTPase"/>
</dbReference>
<dbReference type="InterPro" id="IPR050319">
    <property type="entry name" value="ABC_transp_ATP-bind"/>
</dbReference>
<evidence type="ECO:0000256" key="3">
    <source>
        <dbReference type="ARBA" id="ARBA00022741"/>
    </source>
</evidence>
<dbReference type="SUPFAM" id="SSF52540">
    <property type="entry name" value="P-loop containing nucleoside triphosphate hydrolases"/>
    <property type="match status" value="2"/>
</dbReference>
<dbReference type="PROSITE" id="PS50893">
    <property type="entry name" value="ABC_TRANSPORTER_2"/>
    <property type="match status" value="2"/>
</dbReference>
<evidence type="ECO:0000256" key="1">
    <source>
        <dbReference type="ARBA" id="ARBA00005417"/>
    </source>
</evidence>
<dbReference type="RefSeq" id="WP_343979344.1">
    <property type="nucleotide sequence ID" value="NZ_BAAAJG010000011.1"/>
</dbReference>
<sequence>MSTPAAAPLLRVDGLTVTYTTGRHRTATAVQEAGVTVEAGEFVTVVGESGSGKTTLIHGALGLLPANARITAGTIAFSGVDVTRWSEKRLAGVRGNYVGYVPQDPGTSLNPVKRVGVQVFEAVQLNTPPSARLSRTEQAGRARESLRRAGLTDVDRVYDQYPHELSGGMKQRVLIAIALAGEPKLLVADEPTSALDVTVQKVILDHLAGLRRELGLGILLVTHDLGIAVDRSDRVVVMEQGRVAEQGPVERIVRRPRSAYTARLLAAAPARHVGRLLPADVGANPGAVPEVPDGTAVEVRGVTKTYRVGHGERRAELRALDGVDLTVRRGRTHAIVGESGAGKSTLARILVGTVRPDGGEVRLHGRDLLALSAKQWRELRRDLQFVYQNPYSSLDPRFTVRRLVGEPLRAFGAGRRERADRVGEILARVGLGREFLDRTPARLSGGQRQRVAIARALALEPEVLVLDEAVSALDVSVQAQILQLLVDLQARLGLTYVFITHDLGVVRLVADDVTVMRAGAVVESGPVQRVFAEPAHDYTRRLLAAVPGERIGQEVA</sequence>
<dbReference type="InterPro" id="IPR003593">
    <property type="entry name" value="AAA+_ATPase"/>
</dbReference>
<dbReference type="PROSITE" id="PS00211">
    <property type="entry name" value="ABC_TRANSPORTER_1"/>
    <property type="match status" value="2"/>
</dbReference>
<feature type="domain" description="ABC transporter" evidence="5">
    <location>
        <begin position="297"/>
        <end position="543"/>
    </location>
</feature>
<dbReference type="SMART" id="SM00382">
    <property type="entry name" value="AAA"/>
    <property type="match status" value="2"/>
</dbReference>
<dbReference type="NCBIfam" id="NF008453">
    <property type="entry name" value="PRK11308.1"/>
    <property type="match status" value="2"/>
</dbReference>
<proteinExistence type="inferred from homology"/>
<dbReference type="InterPro" id="IPR017871">
    <property type="entry name" value="ABC_transporter-like_CS"/>
</dbReference>
<dbReference type="GO" id="GO:0005524">
    <property type="term" value="F:ATP binding"/>
    <property type="evidence" value="ECO:0007669"/>
    <property type="project" value="UniProtKB-KW"/>
</dbReference>
<keyword evidence="7" id="KW-1185">Reference proteome</keyword>
<dbReference type="Pfam" id="PF08352">
    <property type="entry name" value="oligo_HPY"/>
    <property type="match status" value="1"/>
</dbReference>
<organism evidence="6 7">
    <name type="scientific">Pseudonocardia aurantiaca</name>
    <dbReference type="NCBI Taxonomy" id="75290"/>
    <lineage>
        <taxon>Bacteria</taxon>
        <taxon>Bacillati</taxon>
        <taxon>Actinomycetota</taxon>
        <taxon>Actinomycetes</taxon>
        <taxon>Pseudonocardiales</taxon>
        <taxon>Pseudonocardiaceae</taxon>
        <taxon>Pseudonocardia</taxon>
    </lineage>
</organism>
<dbReference type="PANTHER" id="PTHR43776:SF7">
    <property type="entry name" value="D,D-DIPEPTIDE TRANSPORT ATP-BINDING PROTEIN DDPF-RELATED"/>
    <property type="match status" value="1"/>
</dbReference>
<dbReference type="CDD" id="cd03257">
    <property type="entry name" value="ABC_NikE_OppD_transporters"/>
    <property type="match status" value="2"/>
</dbReference>
<evidence type="ECO:0000259" key="5">
    <source>
        <dbReference type="PROSITE" id="PS50893"/>
    </source>
</evidence>
<feature type="domain" description="ABC transporter" evidence="5">
    <location>
        <begin position="10"/>
        <end position="265"/>
    </location>
</feature>